<dbReference type="Gene3D" id="1.10.10.10">
    <property type="entry name" value="Winged helix-like DNA-binding domain superfamily/Winged helix DNA-binding domain"/>
    <property type="match status" value="1"/>
</dbReference>
<dbReference type="PANTHER" id="PTHR33204">
    <property type="entry name" value="TRANSCRIPTIONAL REGULATOR, MARR FAMILY"/>
    <property type="match status" value="1"/>
</dbReference>
<dbReference type="OrthoDB" id="9792527at2"/>
<evidence type="ECO:0000313" key="5">
    <source>
        <dbReference type="EMBL" id="QEC50390.1"/>
    </source>
</evidence>
<dbReference type="InterPro" id="IPR036388">
    <property type="entry name" value="WH-like_DNA-bd_sf"/>
</dbReference>
<dbReference type="Proteomes" id="UP000321805">
    <property type="component" value="Chromosome"/>
</dbReference>
<evidence type="ECO:0000256" key="3">
    <source>
        <dbReference type="ARBA" id="ARBA00023163"/>
    </source>
</evidence>
<sequence>MDTAIRLTGRLDPRSGWAADRCSLARTLDLVSTRSAFLILREAFYGTARFDDFAERVGISEPVAAARLRELVDHGLLEREPYREPGQRTRHQYRLTEQGADLLPALVALMQWGDRWLADPGPGVELRHHGCGEPVQARLRCAADHPVGPGDLDLVSIRRR</sequence>
<evidence type="ECO:0000259" key="4">
    <source>
        <dbReference type="PROSITE" id="PS51118"/>
    </source>
</evidence>
<keyword evidence="2" id="KW-0238">DNA-binding</keyword>
<keyword evidence="1" id="KW-0805">Transcription regulation</keyword>
<keyword evidence="6" id="KW-1185">Reference proteome</keyword>
<dbReference type="EMBL" id="CP042430">
    <property type="protein sequence ID" value="QEC50390.1"/>
    <property type="molecule type" value="Genomic_DNA"/>
</dbReference>
<protein>
    <submittedName>
        <fullName evidence="5">Helix-turn-helix transcriptional regulator</fullName>
    </submittedName>
</protein>
<dbReference type="InterPro" id="IPR002577">
    <property type="entry name" value="HTH_HxlR"/>
</dbReference>
<reference evidence="5 6" key="1">
    <citation type="journal article" date="2018" name="J. Microbiol.">
        <title>Baekduia soli gen. nov., sp. nov., a novel bacterium isolated from the soil of Baekdu Mountain and proposal of a novel family name, Baekduiaceae fam. nov.</title>
        <authorList>
            <person name="An D.S."/>
            <person name="Siddiqi M.Z."/>
            <person name="Kim K.H."/>
            <person name="Yu H.S."/>
            <person name="Im W.T."/>
        </authorList>
    </citation>
    <scope>NUCLEOTIDE SEQUENCE [LARGE SCALE GENOMIC DNA]</scope>
    <source>
        <strain evidence="5 6">BR7-21</strain>
    </source>
</reference>
<evidence type="ECO:0000256" key="2">
    <source>
        <dbReference type="ARBA" id="ARBA00023125"/>
    </source>
</evidence>
<dbReference type="AlphaFoldDB" id="A0A5B8UBH8"/>
<feature type="domain" description="HTH hxlR-type" evidence="4">
    <location>
        <begin position="22"/>
        <end position="121"/>
    </location>
</feature>
<organism evidence="5 6">
    <name type="scientific">Baekduia soli</name>
    <dbReference type="NCBI Taxonomy" id="496014"/>
    <lineage>
        <taxon>Bacteria</taxon>
        <taxon>Bacillati</taxon>
        <taxon>Actinomycetota</taxon>
        <taxon>Thermoleophilia</taxon>
        <taxon>Solirubrobacterales</taxon>
        <taxon>Baekduiaceae</taxon>
        <taxon>Baekduia</taxon>
    </lineage>
</organism>
<evidence type="ECO:0000313" key="6">
    <source>
        <dbReference type="Proteomes" id="UP000321805"/>
    </source>
</evidence>
<dbReference type="PROSITE" id="PS51118">
    <property type="entry name" value="HTH_HXLR"/>
    <property type="match status" value="1"/>
</dbReference>
<accession>A0A5B8UBH8</accession>
<gene>
    <name evidence="5" type="ORF">FSW04_24250</name>
</gene>
<dbReference type="SUPFAM" id="SSF46785">
    <property type="entry name" value="Winged helix' DNA-binding domain"/>
    <property type="match status" value="1"/>
</dbReference>
<keyword evidence="3" id="KW-0804">Transcription</keyword>
<dbReference type="GO" id="GO:0003677">
    <property type="term" value="F:DNA binding"/>
    <property type="evidence" value="ECO:0007669"/>
    <property type="project" value="UniProtKB-KW"/>
</dbReference>
<dbReference type="RefSeq" id="WP_146922970.1">
    <property type="nucleotide sequence ID" value="NZ_CP042430.1"/>
</dbReference>
<dbReference type="Pfam" id="PF01638">
    <property type="entry name" value="HxlR"/>
    <property type="match status" value="1"/>
</dbReference>
<dbReference type="InterPro" id="IPR036390">
    <property type="entry name" value="WH_DNA-bd_sf"/>
</dbReference>
<dbReference type="PANTHER" id="PTHR33204:SF18">
    <property type="entry name" value="TRANSCRIPTIONAL REGULATORY PROTEIN"/>
    <property type="match status" value="1"/>
</dbReference>
<proteinExistence type="predicted"/>
<name>A0A5B8UBH8_9ACTN</name>
<evidence type="ECO:0000256" key="1">
    <source>
        <dbReference type="ARBA" id="ARBA00023015"/>
    </source>
</evidence>
<dbReference type="KEGG" id="bsol:FSW04_24250"/>